<dbReference type="EMBL" id="JBHTMC010000013">
    <property type="protein sequence ID" value="MFD1263331.1"/>
    <property type="molecule type" value="Genomic_DNA"/>
</dbReference>
<organism evidence="2 3">
    <name type="scientific">Thauera mechernichensis</name>
    <dbReference type="NCBI Taxonomy" id="82788"/>
    <lineage>
        <taxon>Bacteria</taxon>
        <taxon>Pseudomonadati</taxon>
        <taxon>Pseudomonadota</taxon>
        <taxon>Betaproteobacteria</taxon>
        <taxon>Rhodocyclales</taxon>
        <taxon>Zoogloeaceae</taxon>
        <taxon>Thauera</taxon>
    </lineage>
</organism>
<feature type="transmembrane region" description="Helical" evidence="1">
    <location>
        <begin position="139"/>
        <end position="160"/>
    </location>
</feature>
<evidence type="ECO:0000256" key="1">
    <source>
        <dbReference type="SAM" id="Phobius"/>
    </source>
</evidence>
<proteinExistence type="predicted"/>
<name>A0ABW3WBN8_9RHOO</name>
<evidence type="ECO:0008006" key="4">
    <source>
        <dbReference type="Google" id="ProtNLM"/>
    </source>
</evidence>
<dbReference type="RefSeq" id="WP_002939621.1">
    <property type="nucleotide sequence ID" value="NZ_JARQZE010000007.1"/>
</dbReference>
<keyword evidence="1" id="KW-0812">Transmembrane</keyword>
<keyword evidence="1" id="KW-0472">Membrane</keyword>
<comment type="caution">
    <text evidence="2">The sequence shown here is derived from an EMBL/GenBank/DDBJ whole genome shotgun (WGS) entry which is preliminary data.</text>
</comment>
<gene>
    <name evidence="2" type="ORF">ACFQ4M_07015</name>
</gene>
<dbReference type="Proteomes" id="UP001597158">
    <property type="component" value="Unassembled WGS sequence"/>
</dbReference>
<keyword evidence="3" id="KW-1185">Reference proteome</keyword>
<reference evidence="3" key="1">
    <citation type="journal article" date="2019" name="Int. J. Syst. Evol. Microbiol.">
        <title>The Global Catalogue of Microorganisms (GCM) 10K type strain sequencing project: providing services to taxonomists for standard genome sequencing and annotation.</title>
        <authorList>
            <consortium name="The Broad Institute Genomics Platform"/>
            <consortium name="The Broad Institute Genome Sequencing Center for Infectious Disease"/>
            <person name="Wu L."/>
            <person name="Ma J."/>
        </authorList>
    </citation>
    <scope>NUCLEOTIDE SEQUENCE [LARGE SCALE GENOMIC DNA]</scope>
    <source>
        <strain evidence="3">CCUG 48884</strain>
    </source>
</reference>
<feature type="transmembrane region" description="Helical" evidence="1">
    <location>
        <begin position="94"/>
        <end position="119"/>
    </location>
</feature>
<accession>A0ABW3WBN8</accession>
<evidence type="ECO:0000313" key="3">
    <source>
        <dbReference type="Proteomes" id="UP001597158"/>
    </source>
</evidence>
<evidence type="ECO:0000313" key="2">
    <source>
        <dbReference type="EMBL" id="MFD1263331.1"/>
    </source>
</evidence>
<keyword evidence="1" id="KW-1133">Transmembrane helix</keyword>
<sequence length="175" mass="19343">MLAGDRSRRRALFCLLLCLVALPASWLIFSELDRLWPEIATLEGPTFMAATTLLGAAMALGPLAAAIGFLLAVWFGVDSVYQPRRHPSPALDRFIVGAGLFVWFAPAATAAAMAIQAVLRGRIHFVRPPRDYLLATDPIAFWQGVGFWLIMGALFAFLAWRYWRPRLIPNAASED</sequence>
<feature type="transmembrane region" description="Helical" evidence="1">
    <location>
        <begin position="46"/>
        <end position="73"/>
    </location>
</feature>
<protein>
    <recommendedName>
        <fullName evidence="4">Transmembrane protein</fullName>
    </recommendedName>
</protein>